<reference evidence="2 3" key="1">
    <citation type="journal article" date="2017" name="Int. J. Syst. Evol. Microbiol.">
        <title>Achromobacter aloeverae sp. nov., isolated from the root of Aloe vera (L.) Burm.f.</title>
        <authorList>
            <person name="Kuncharoen N."/>
            <person name="Muramatsu Y."/>
            <person name="Shibata C."/>
            <person name="Kamakura Y."/>
            <person name="Nakagawa Y."/>
            <person name="Tanasupawat S."/>
        </authorList>
    </citation>
    <scope>NUCLEOTIDE SEQUENCE [LARGE SCALE GENOMIC DNA]</scope>
    <source>
        <strain evidence="2 3">AVA-1</strain>
    </source>
</reference>
<feature type="transmembrane region" description="Helical" evidence="1">
    <location>
        <begin position="112"/>
        <end position="139"/>
    </location>
</feature>
<protein>
    <recommendedName>
        <fullName evidence="4">TM2 domain-containing protein</fullName>
    </recommendedName>
</protein>
<feature type="transmembrane region" description="Helical" evidence="1">
    <location>
        <begin position="20"/>
        <end position="37"/>
    </location>
</feature>
<keyword evidence="1" id="KW-1133">Transmembrane helix</keyword>
<dbReference type="OrthoDB" id="8702870at2"/>
<keyword evidence="1" id="KW-0812">Transmembrane</keyword>
<organism evidence="2 3">
    <name type="scientific">Achromobacter aloeverae</name>
    <dbReference type="NCBI Taxonomy" id="1750518"/>
    <lineage>
        <taxon>Bacteria</taxon>
        <taxon>Pseudomonadati</taxon>
        <taxon>Pseudomonadota</taxon>
        <taxon>Betaproteobacteria</taxon>
        <taxon>Burkholderiales</taxon>
        <taxon>Alcaligenaceae</taxon>
        <taxon>Achromobacter</taxon>
    </lineage>
</organism>
<dbReference type="AlphaFoldDB" id="A0A4Q1HDN9"/>
<gene>
    <name evidence="2" type="ORF">C7R54_27780</name>
</gene>
<dbReference type="Proteomes" id="UP000290849">
    <property type="component" value="Unassembled WGS sequence"/>
</dbReference>
<sequence length="149" mass="16454">MTDEIALRAPAPRPRTKVRAATLALLLGFLGAHWWYLGRRGAAWVTAYALACLAATGLFPKWYDNPAFFLLFIPMIDGFIESVVFCLRSDENFDRAYNPGLAPSSRTGWREVLLAIAATLVGAICSMFGIAMVVVYVWSAMGWLDGYVL</sequence>
<keyword evidence="3" id="KW-1185">Reference proteome</keyword>
<dbReference type="EMBL" id="PYAL01000010">
    <property type="protein sequence ID" value="RXN83289.1"/>
    <property type="molecule type" value="Genomic_DNA"/>
</dbReference>
<name>A0A4Q1HDN9_9BURK</name>
<dbReference type="RefSeq" id="WP_129154181.1">
    <property type="nucleotide sequence ID" value="NZ_JBHSDO010000003.1"/>
</dbReference>
<evidence type="ECO:0008006" key="4">
    <source>
        <dbReference type="Google" id="ProtNLM"/>
    </source>
</evidence>
<evidence type="ECO:0000256" key="1">
    <source>
        <dbReference type="SAM" id="Phobius"/>
    </source>
</evidence>
<accession>A0A4Q1HDN9</accession>
<evidence type="ECO:0000313" key="3">
    <source>
        <dbReference type="Proteomes" id="UP000290849"/>
    </source>
</evidence>
<evidence type="ECO:0000313" key="2">
    <source>
        <dbReference type="EMBL" id="RXN83289.1"/>
    </source>
</evidence>
<feature type="transmembrane region" description="Helical" evidence="1">
    <location>
        <begin position="68"/>
        <end position="87"/>
    </location>
</feature>
<proteinExistence type="predicted"/>
<keyword evidence="1" id="KW-0472">Membrane</keyword>
<comment type="caution">
    <text evidence="2">The sequence shown here is derived from an EMBL/GenBank/DDBJ whole genome shotgun (WGS) entry which is preliminary data.</text>
</comment>
<feature type="transmembrane region" description="Helical" evidence="1">
    <location>
        <begin position="44"/>
        <end position="62"/>
    </location>
</feature>